<comment type="caution">
    <text evidence="2">The sequence shown here is derived from an EMBL/GenBank/DDBJ whole genome shotgun (WGS) entry which is preliminary data.</text>
</comment>
<proteinExistence type="predicted"/>
<sequence length="336" mass="36170">MRSTMDWPLLLESLGFILVSTLFIANGSYSQSWGVSVSAPVCVGGGLSIQSWLAILGLEFGALGVKVIPRARSVLISKILTARLTSSGVSLANLLNSQSTAPLLTQILSGLKSTLFLRAFILITITIFSILYKFSFVLVERFDTINLAHTTPPILLGCDTSGRYDGISNNPIDALADFTSPSGLNVSIAPATNKTGASYVQIFGPSQANIGGELDIGTLYLCTPTYYSRNEITPSGTYILLPPVNTTAAYGNGIRLVNLAQESFIDIYSTEGLLEILVGTYSNVTSSYQYIHFIEVHINVCFGFTSWNINNTAPQSSFLLNPKDIACIQESFDLSS</sequence>
<evidence type="ECO:0000256" key="1">
    <source>
        <dbReference type="SAM" id="Phobius"/>
    </source>
</evidence>
<keyword evidence="1" id="KW-0472">Membrane</keyword>
<dbReference type="Proteomes" id="UP000566819">
    <property type="component" value="Unassembled WGS sequence"/>
</dbReference>
<protein>
    <submittedName>
        <fullName evidence="2">Uncharacterized protein</fullName>
    </submittedName>
</protein>
<accession>A0A8H4RH23</accession>
<feature type="transmembrane region" description="Helical" evidence="1">
    <location>
        <begin position="7"/>
        <end position="29"/>
    </location>
</feature>
<dbReference type="EMBL" id="JAAMPI010000605">
    <property type="protein sequence ID" value="KAF4629974.1"/>
    <property type="molecule type" value="Genomic_DNA"/>
</dbReference>
<name>A0A8H4RH23_9HELO</name>
<gene>
    <name evidence="2" type="ORF">G7Y89_g8168</name>
</gene>
<evidence type="ECO:0000313" key="2">
    <source>
        <dbReference type="EMBL" id="KAF4629974.1"/>
    </source>
</evidence>
<keyword evidence="1" id="KW-1133">Transmembrane helix</keyword>
<keyword evidence="3" id="KW-1185">Reference proteome</keyword>
<keyword evidence="1" id="KW-0812">Transmembrane</keyword>
<dbReference type="OrthoDB" id="3536859at2759"/>
<dbReference type="AlphaFoldDB" id="A0A8H4RH23"/>
<feature type="transmembrane region" description="Helical" evidence="1">
    <location>
        <begin position="115"/>
        <end position="132"/>
    </location>
</feature>
<organism evidence="2 3">
    <name type="scientific">Cudoniella acicularis</name>
    <dbReference type="NCBI Taxonomy" id="354080"/>
    <lineage>
        <taxon>Eukaryota</taxon>
        <taxon>Fungi</taxon>
        <taxon>Dikarya</taxon>
        <taxon>Ascomycota</taxon>
        <taxon>Pezizomycotina</taxon>
        <taxon>Leotiomycetes</taxon>
        <taxon>Helotiales</taxon>
        <taxon>Tricladiaceae</taxon>
        <taxon>Cudoniella</taxon>
    </lineage>
</organism>
<reference evidence="2 3" key="1">
    <citation type="submission" date="2020-03" db="EMBL/GenBank/DDBJ databases">
        <title>Draft Genome Sequence of Cudoniella acicularis.</title>
        <authorList>
            <person name="Buettner E."/>
            <person name="Kellner H."/>
        </authorList>
    </citation>
    <scope>NUCLEOTIDE SEQUENCE [LARGE SCALE GENOMIC DNA]</scope>
    <source>
        <strain evidence="2 3">DSM 108380</strain>
    </source>
</reference>
<feature type="transmembrane region" description="Helical" evidence="1">
    <location>
        <begin position="49"/>
        <end position="68"/>
    </location>
</feature>
<evidence type="ECO:0000313" key="3">
    <source>
        <dbReference type="Proteomes" id="UP000566819"/>
    </source>
</evidence>